<protein>
    <submittedName>
        <fullName evidence="2">Uncharacterized protein</fullName>
    </submittedName>
</protein>
<gene>
    <name evidence="2" type="ORF">PCANC_16354</name>
</gene>
<proteinExistence type="predicted"/>
<feature type="region of interest" description="Disordered" evidence="1">
    <location>
        <begin position="1"/>
        <end position="22"/>
    </location>
</feature>
<keyword evidence="3" id="KW-1185">Reference proteome</keyword>
<reference evidence="2 3" key="1">
    <citation type="submission" date="2017-11" db="EMBL/GenBank/DDBJ databases">
        <title>De novo assembly and phasing of dikaryotic genomes from two isolates of Puccinia coronata f. sp. avenae, the causal agent of oat crown rust.</title>
        <authorList>
            <person name="Miller M.E."/>
            <person name="Zhang Y."/>
            <person name="Omidvar V."/>
            <person name="Sperschneider J."/>
            <person name="Schwessinger B."/>
            <person name="Raley C."/>
            <person name="Palmer J.M."/>
            <person name="Garnica D."/>
            <person name="Upadhyaya N."/>
            <person name="Rathjen J."/>
            <person name="Taylor J.M."/>
            <person name="Park R.F."/>
            <person name="Dodds P.N."/>
            <person name="Hirsch C.D."/>
            <person name="Kianian S.F."/>
            <person name="Figueroa M."/>
        </authorList>
    </citation>
    <scope>NUCLEOTIDE SEQUENCE [LARGE SCALE GENOMIC DNA]</scope>
    <source>
        <strain evidence="2">12NC29</strain>
    </source>
</reference>
<sequence length="207" mass="22212">MVSWAPSRTAPWPAGHPAKQLDGQLVTEPNSSMASCSPSQTAPWPAGGHLVTELNRSMARRWPAGHPAGQLHVNLVASWWPRSTGHPTRRLNRSVRPVFRSNVPVRPVSTGQTRWFDPGGRLFDRYSPVEQACLTGTLVEQACLTGTLVEQAGSAGDPGDRSSGATCSTSRYRSTRVSQAPAARTALSERLMLAVRAGSSMASWSPS</sequence>
<comment type="caution">
    <text evidence="2">The sequence shown here is derived from an EMBL/GenBank/DDBJ whole genome shotgun (WGS) entry which is preliminary data.</text>
</comment>
<dbReference type="Proteomes" id="UP000235388">
    <property type="component" value="Unassembled WGS sequence"/>
</dbReference>
<feature type="compositionally biased region" description="Polar residues" evidence="1">
    <location>
        <begin position="163"/>
        <end position="172"/>
    </location>
</feature>
<evidence type="ECO:0000313" key="2">
    <source>
        <dbReference type="EMBL" id="PLW40077.1"/>
    </source>
</evidence>
<accession>A0A2N5UR12</accession>
<dbReference type="EMBL" id="PGCJ01000186">
    <property type="protein sequence ID" value="PLW40077.1"/>
    <property type="molecule type" value="Genomic_DNA"/>
</dbReference>
<name>A0A2N5UR12_9BASI</name>
<organism evidence="2 3">
    <name type="scientific">Puccinia coronata f. sp. avenae</name>
    <dbReference type="NCBI Taxonomy" id="200324"/>
    <lineage>
        <taxon>Eukaryota</taxon>
        <taxon>Fungi</taxon>
        <taxon>Dikarya</taxon>
        <taxon>Basidiomycota</taxon>
        <taxon>Pucciniomycotina</taxon>
        <taxon>Pucciniomycetes</taxon>
        <taxon>Pucciniales</taxon>
        <taxon>Pucciniaceae</taxon>
        <taxon>Puccinia</taxon>
    </lineage>
</organism>
<evidence type="ECO:0000256" key="1">
    <source>
        <dbReference type="SAM" id="MobiDB-lite"/>
    </source>
</evidence>
<evidence type="ECO:0000313" key="3">
    <source>
        <dbReference type="Proteomes" id="UP000235388"/>
    </source>
</evidence>
<feature type="region of interest" description="Disordered" evidence="1">
    <location>
        <begin position="151"/>
        <end position="172"/>
    </location>
</feature>
<dbReference type="AlphaFoldDB" id="A0A2N5UR12"/>